<organism evidence="1 2">
    <name type="scientific">Escherichia coli</name>
    <dbReference type="NCBI Taxonomy" id="562"/>
    <lineage>
        <taxon>Bacteria</taxon>
        <taxon>Pseudomonadati</taxon>
        <taxon>Pseudomonadota</taxon>
        <taxon>Gammaproteobacteria</taxon>
        <taxon>Enterobacterales</taxon>
        <taxon>Enterobacteriaceae</taxon>
        <taxon>Escherichia</taxon>
    </lineage>
</organism>
<dbReference type="EMBL" id="LGZN01000014">
    <property type="protein sequence ID" value="KNF71137.1"/>
    <property type="molecule type" value="Genomic_DNA"/>
</dbReference>
<protein>
    <submittedName>
        <fullName evidence="1">Uncharacterized protein</fullName>
    </submittedName>
</protein>
<dbReference type="AlphaFoldDB" id="A0A0B1KCS9"/>
<dbReference type="PATRIC" id="fig|562.7396.peg.801"/>
<accession>A0A0B1KCS9</accession>
<evidence type="ECO:0000313" key="2">
    <source>
        <dbReference type="Proteomes" id="UP000037564"/>
    </source>
</evidence>
<dbReference type="RefSeq" id="WP_042966117.1">
    <property type="nucleotide sequence ID" value="NZ_BGGV01000111.1"/>
</dbReference>
<gene>
    <name evidence="1" type="ORF">WR15_04970</name>
</gene>
<reference evidence="1 2" key="1">
    <citation type="submission" date="2015-07" db="EMBL/GenBank/DDBJ databases">
        <title>Genome sequences of 64 non-O157:H7 Shiga toxin-producing Escherichia coli strains.</title>
        <authorList>
            <person name="Gonzalez-Escalona N."/>
            <person name="Toro M."/>
            <person name="Timme R."/>
            <person name="Payne J."/>
        </authorList>
    </citation>
    <scope>NUCLEOTIDE SEQUENCE [LARGE SCALE GENOMIC DNA]</scope>
    <source>
        <strain evidence="1 2">CFSAN026843</strain>
    </source>
</reference>
<evidence type="ECO:0000313" key="1">
    <source>
        <dbReference type="EMBL" id="KNF71137.1"/>
    </source>
</evidence>
<proteinExistence type="predicted"/>
<comment type="caution">
    <text evidence="1">The sequence shown here is derived from an EMBL/GenBank/DDBJ whole genome shotgun (WGS) entry which is preliminary data.</text>
</comment>
<dbReference type="Proteomes" id="UP000037564">
    <property type="component" value="Unassembled WGS sequence"/>
</dbReference>
<name>A0A0B1KCS9_ECOLX</name>
<sequence length="104" mass="11907">MFWSAKSDVLVIMKIEQIGMAAFRQQAESGGVDEFVVQRFGGVYHLFAVNRRAGVSYFLQERRGDYKTWLSLDRAAAFLSGIGVSRFTVRFEDNKHAEKDDRSH</sequence>